<dbReference type="SUPFAM" id="SSF55811">
    <property type="entry name" value="Nudix"/>
    <property type="match status" value="1"/>
</dbReference>
<gene>
    <name evidence="11" type="ORF">PTT_15109</name>
</gene>
<evidence type="ECO:0000256" key="1">
    <source>
        <dbReference type="ARBA" id="ARBA00001946"/>
    </source>
</evidence>
<dbReference type="Gene3D" id="3.90.79.10">
    <property type="entry name" value="Nucleoside Triphosphate Pyrophosphohydrolase"/>
    <property type="match status" value="1"/>
</dbReference>
<keyword evidence="12" id="KW-1185">Reference proteome</keyword>
<dbReference type="GO" id="GO:0019677">
    <property type="term" value="P:NAD+ catabolic process"/>
    <property type="evidence" value="ECO:0007669"/>
    <property type="project" value="TreeGrafter"/>
</dbReference>
<dbReference type="eggNOG" id="KOG3084">
    <property type="taxonomic scope" value="Eukaryota"/>
</dbReference>
<dbReference type="GO" id="GO:0000210">
    <property type="term" value="F:NAD+ diphosphatase activity"/>
    <property type="evidence" value="ECO:0007669"/>
    <property type="project" value="EnsemblFungi"/>
</dbReference>
<evidence type="ECO:0000313" key="11">
    <source>
        <dbReference type="EMBL" id="EFQ88829.1"/>
    </source>
</evidence>
<dbReference type="InterPro" id="IPR015797">
    <property type="entry name" value="NUDIX_hydrolase-like_dom_sf"/>
</dbReference>
<organism evidence="12">
    <name type="scientific">Pyrenophora teres f. teres (strain 0-1)</name>
    <name type="common">Barley net blotch fungus</name>
    <name type="synonym">Drechslera teres f. teres</name>
    <dbReference type="NCBI Taxonomy" id="861557"/>
    <lineage>
        <taxon>Eukaryota</taxon>
        <taxon>Fungi</taxon>
        <taxon>Dikarya</taxon>
        <taxon>Ascomycota</taxon>
        <taxon>Pezizomycotina</taxon>
        <taxon>Dothideomycetes</taxon>
        <taxon>Pleosporomycetidae</taxon>
        <taxon>Pleosporales</taxon>
        <taxon>Pleosporineae</taxon>
        <taxon>Pleosporaceae</taxon>
        <taxon>Pyrenophora</taxon>
    </lineage>
</organism>
<dbReference type="InterPro" id="IPR000086">
    <property type="entry name" value="NUDIX_hydrolase_dom"/>
</dbReference>
<dbReference type="InterPro" id="IPR049734">
    <property type="entry name" value="NudC-like_C"/>
</dbReference>
<accession>E3RZL8</accession>
<keyword evidence="8" id="KW-0520">NAD</keyword>
<evidence type="ECO:0000256" key="5">
    <source>
        <dbReference type="ARBA" id="ARBA00022723"/>
    </source>
</evidence>
<keyword evidence="7" id="KW-0460">Magnesium</keyword>
<comment type="similarity">
    <text evidence="3">Belongs to the Nudix hydrolase family. NudC subfamily.</text>
</comment>
<reference evidence="11 12" key="1">
    <citation type="journal article" date="2010" name="Genome Biol.">
        <title>A first genome assembly of the barley fungal pathogen Pyrenophora teres f. teres.</title>
        <authorList>
            <person name="Ellwood S.R."/>
            <person name="Liu Z."/>
            <person name="Syme R.A."/>
            <person name="Lai Z."/>
            <person name="Hane J.K."/>
            <person name="Keiper F."/>
            <person name="Moffat C.S."/>
            <person name="Oliver R.P."/>
            <person name="Friesen T.L."/>
        </authorList>
    </citation>
    <scope>NUCLEOTIDE SEQUENCE [LARGE SCALE GENOMIC DNA]</scope>
    <source>
        <strain evidence="11 12">0-1</strain>
    </source>
</reference>
<dbReference type="AlphaFoldDB" id="E3RZL8"/>
<evidence type="ECO:0000256" key="8">
    <source>
        <dbReference type="ARBA" id="ARBA00023027"/>
    </source>
</evidence>
<dbReference type="PANTHER" id="PTHR42904">
    <property type="entry name" value="NUDIX HYDROLASE, NUDC SUBFAMILY"/>
    <property type="match status" value="1"/>
</dbReference>
<dbReference type="FunFam" id="3.90.79.10:FF:000042">
    <property type="entry name" value="Probable NADH pyrophosphatase"/>
    <property type="match status" value="1"/>
</dbReference>
<dbReference type="GO" id="GO:0046872">
    <property type="term" value="F:metal ion binding"/>
    <property type="evidence" value="ECO:0007669"/>
    <property type="project" value="UniProtKB-KW"/>
</dbReference>
<sequence length="426" mass="47437">MPPQPELPEPAHPDVDSMLSRRFGKEVANYFSGSPLNRVGFLRPDHQFLSSALHHPSTTFLLFNKLEPLLKSSTELARCSFSDVKPIIGDNPFERSEDDVIAQYNSSLYIPQIIFLGLDEKQEGFVYREHYKGQPWFAVDVTPQDSVKDEAEKLLEKVKSEGLEFSKGRMHMSLPAQEGNATYFSHTMKNSRLTPTPAAIYAEARHLLDWNARNPYCASCGYKTLSVNAGFKRTCPPKDIASEVNQGERPPCATRHGISNLCFPRTDPTVIMAVVSADGKRILLGRQKRWPQYWYSTLAGFLEPAESVEEAVRREVWEESGIHLGRVVIHSTQPWPYPANLMIGAVGQAIPEGEKIHLGHDAELEDAKWFTVEEVREALRVGTSGLGEEAGSEYKEGGLRLPPKTAIANQLMTAVVNGFASGSPMI</sequence>
<dbReference type="InterPro" id="IPR020084">
    <property type="entry name" value="NUDIX_hydrolase_CS"/>
</dbReference>
<keyword evidence="6" id="KW-0378">Hydrolase</keyword>
<dbReference type="InterPro" id="IPR015375">
    <property type="entry name" value="NADH_PPase-like_N"/>
</dbReference>
<dbReference type="InterPro" id="IPR050241">
    <property type="entry name" value="NAD-cap_RNA_hydrolase_NudC"/>
</dbReference>
<comment type="cofactor">
    <cofactor evidence="1">
        <name>Mg(2+)</name>
        <dbReference type="ChEBI" id="CHEBI:18420"/>
    </cofactor>
</comment>
<dbReference type="PROSITE" id="PS51462">
    <property type="entry name" value="NUDIX"/>
    <property type="match status" value="1"/>
</dbReference>
<evidence type="ECO:0000256" key="6">
    <source>
        <dbReference type="ARBA" id="ARBA00022801"/>
    </source>
</evidence>
<dbReference type="GO" id="GO:0035529">
    <property type="term" value="F:NADH pyrophosphatase activity"/>
    <property type="evidence" value="ECO:0007669"/>
    <property type="project" value="TreeGrafter"/>
</dbReference>
<proteinExistence type="inferred from homology"/>
<comment type="catalytic activity">
    <reaction evidence="9">
        <text>a 5'-end NAD(+)-phospho-ribonucleoside in mRNA + H2O = a 5'-end phospho-adenosine-phospho-ribonucleoside in mRNA + beta-nicotinamide D-ribonucleotide + 2 H(+)</text>
        <dbReference type="Rhea" id="RHEA:60876"/>
        <dbReference type="Rhea" id="RHEA-COMP:15698"/>
        <dbReference type="Rhea" id="RHEA-COMP:15719"/>
        <dbReference type="ChEBI" id="CHEBI:14649"/>
        <dbReference type="ChEBI" id="CHEBI:15377"/>
        <dbReference type="ChEBI" id="CHEBI:15378"/>
        <dbReference type="ChEBI" id="CHEBI:144029"/>
        <dbReference type="ChEBI" id="CHEBI:144051"/>
    </reaction>
    <physiologicalReaction direction="left-to-right" evidence="9">
        <dbReference type="Rhea" id="RHEA:60877"/>
    </physiologicalReaction>
</comment>
<dbReference type="PANTHER" id="PTHR42904:SF6">
    <property type="entry name" value="NAD-CAPPED RNA HYDROLASE NUDT12"/>
    <property type="match status" value="1"/>
</dbReference>
<evidence type="ECO:0000313" key="12">
    <source>
        <dbReference type="Proteomes" id="UP000001067"/>
    </source>
</evidence>
<evidence type="ECO:0000256" key="7">
    <source>
        <dbReference type="ARBA" id="ARBA00022842"/>
    </source>
</evidence>
<feature type="domain" description="Nudix hydrolase" evidence="10">
    <location>
        <begin position="264"/>
        <end position="392"/>
    </location>
</feature>
<dbReference type="KEGG" id="pte:PTT_15109"/>
<dbReference type="OrthoDB" id="10249612at2759"/>
<evidence type="ECO:0000256" key="3">
    <source>
        <dbReference type="ARBA" id="ARBA00009595"/>
    </source>
</evidence>
<dbReference type="GO" id="GO:0005777">
    <property type="term" value="C:peroxisome"/>
    <property type="evidence" value="ECO:0007669"/>
    <property type="project" value="EnsemblFungi"/>
</dbReference>
<evidence type="ECO:0000256" key="2">
    <source>
        <dbReference type="ARBA" id="ARBA00001947"/>
    </source>
</evidence>
<dbReference type="PROSITE" id="PS00893">
    <property type="entry name" value="NUDIX_BOX"/>
    <property type="match status" value="1"/>
</dbReference>
<dbReference type="CDD" id="cd03429">
    <property type="entry name" value="NUDIX_NADH_pyrophosphatase_Nudt13"/>
    <property type="match status" value="1"/>
</dbReference>
<dbReference type="GO" id="GO:0006742">
    <property type="term" value="P:NADP+ catabolic process"/>
    <property type="evidence" value="ECO:0007669"/>
    <property type="project" value="TreeGrafter"/>
</dbReference>
<dbReference type="EC" id="3.6.1.22" evidence="4"/>
<keyword evidence="5" id="KW-0479">Metal-binding</keyword>
<dbReference type="GO" id="GO:0110155">
    <property type="term" value="P:NAD-cap decapping"/>
    <property type="evidence" value="ECO:0007669"/>
    <property type="project" value="EnsemblFungi"/>
</dbReference>
<dbReference type="HOGENOM" id="CLU_037162_0_2_1"/>
<protein>
    <recommendedName>
        <fullName evidence="4">NAD(+) diphosphatase</fullName>
        <ecNumber evidence="4">3.6.1.22</ecNumber>
    </recommendedName>
</protein>
<evidence type="ECO:0000256" key="4">
    <source>
        <dbReference type="ARBA" id="ARBA00012381"/>
    </source>
</evidence>
<dbReference type="STRING" id="861557.E3RZL8"/>
<name>E3RZL8_PYRTT</name>
<evidence type="ECO:0000256" key="9">
    <source>
        <dbReference type="ARBA" id="ARBA00023679"/>
    </source>
</evidence>
<dbReference type="EMBL" id="GL536097">
    <property type="protein sequence ID" value="EFQ88829.1"/>
    <property type="molecule type" value="Genomic_DNA"/>
</dbReference>
<dbReference type="GO" id="GO:0005829">
    <property type="term" value="C:cytosol"/>
    <property type="evidence" value="ECO:0007669"/>
    <property type="project" value="TreeGrafter"/>
</dbReference>
<comment type="cofactor">
    <cofactor evidence="2">
        <name>Zn(2+)</name>
        <dbReference type="ChEBI" id="CHEBI:29105"/>
    </cofactor>
</comment>
<dbReference type="Proteomes" id="UP000001067">
    <property type="component" value="Unassembled WGS sequence"/>
</dbReference>
<dbReference type="Gene3D" id="3.90.79.20">
    <property type="match status" value="1"/>
</dbReference>
<dbReference type="Pfam" id="PF09296">
    <property type="entry name" value="NUDIX-like"/>
    <property type="match status" value="1"/>
</dbReference>
<dbReference type="Pfam" id="PF00293">
    <property type="entry name" value="NUDIX"/>
    <property type="match status" value="1"/>
</dbReference>
<evidence type="ECO:0000259" key="10">
    <source>
        <dbReference type="PROSITE" id="PS51462"/>
    </source>
</evidence>